<evidence type="ECO:0000313" key="2">
    <source>
        <dbReference type="Proteomes" id="UP000664904"/>
    </source>
</evidence>
<dbReference type="AlphaFoldDB" id="A0A975DH35"/>
<gene>
    <name evidence="1" type="ORF">J5O05_01950</name>
</gene>
<proteinExistence type="predicted"/>
<dbReference type="KEGG" id="pxi:J5O05_01950"/>
<protein>
    <submittedName>
        <fullName evidence="1">Uncharacterized protein</fullName>
    </submittedName>
</protein>
<dbReference type="Proteomes" id="UP000664904">
    <property type="component" value="Chromosome"/>
</dbReference>
<keyword evidence="2" id="KW-1185">Reference proteome</keyword>
<evidence type="ECO:0000313" key="1">
    <source>
        <dbReference type="EMBL" id="QTH71746.1"/>
    </source>
</evidence>
<dbReference type="EMBL" id="CP072133">
    <property type="protein sequence ID" value="QTH71746.1"/>
    <property type="molecule type" value="Genomic_DNA"/>
</dbReference>
<name>A0A975DH35_9GAMM</name>
<accession>A0A975DH35</accession>
<dbReference type="RefSeq" id="WP_208843370.1">
    <property type="nucleotide sequence ID" value="NZ_CP072133.1"/>
</dbReference>
<reference evidence="1" key="1">
    <citation type="submission" date="2021-03" db="EMBL/GenBank/DDBJ databases">
        <title>Complete Genome of Pseudoalteromonas xiamenensis STKMTI.2, a new potential marine bacterium producing anti-Vibrio compounds.</title>
        <authorList>
            <person name="Handayani D.P."/>
            <person name="Isnansetyo A."/>
            <person name="Istiqomah I."/>
            <person name="Jumina J."/>
        </authorList>
    </citation>
    <scope>NUCLEOTIDE SEQUENCE</scope>
    <source>
        <strain evidence="1">STKMTI.2</strain>
    </source>
</reference>
<organism evidence="1 2">
    <name type="scientific">Pseudoalteromonas xiamenensis</name>
    <dbReference type="NCBI Taxonomy" id="882626"/>
    <lineage>
        <taxon>Bacteria</taxon>
        <taxon>Pseudomonadati</taxon>
        <taxon>Pseudomonadota</taxon>
        <taxon>Gammaproteobacteria</taxon>
        <taxon>Alteromonadales</taxon>
        <taxon>Pseudoalteromonadaceae</taxon>
        <taxon>Pseudoalteromonas</taxon>
    </lineage>
</organism>
<sequence length="86" mass="9510">MGFRTIKGEEPFPILVSAKANLKLTASITGVNMNMGRIPITFSEVSTGVYLAQGMVGVCSSEQMIWKIVVFDGIQELIQKEFEVKR</sequence>